<dbReference type="Pfam" id="PF05524">
    <property type="entry name" value="PEP-utilisers_N"/>
    <property type="match status" value="1"/>
</dbReference>
<feature type="coiled-coil region" evidence="21">
    <location>
        <begin position="26"/>
        <end position="60"/>
    </location>
</feature>
<comment type="catalytic activity">
    <reaction evidence="1 17">
        <text>L-histidyl-[protein] + phosphoenolpyruvate = N(pros)-phospho-L-histidyl-[protein] + pyruvate</text>
        <dbReference type="Rhea" id="RHEA:23880"/>
        <dbReference type="Rhea" id="RHEA-COMP:9745"/>
        <dbReference type="Rhea" id="RHEA-COMP:9746"/>
        <dbReference type="ChEBI" id="CHEBI:15361"/>
        <dbReference type="ChEBI" id="CHEBI:29979"/>
        <dbReference type="ChEBI" id="CHEBI:58702"/>
        <dbReference type="ChEBI" id="CHEBI:64837"/>
        <dbReference type="EC" id="2.7.3.9"/>
    </reaction>
</comment>
<dbReference type="InterPro" id="IPR036618">
    <property type="entry name" value="PtsI_HPr-bd_sf"/>
</dbReference>
<dbReference type="Gene3D" id="1.10.274.10">
    <property type="entry name" value="PtsI, HPr-binding domain"/>
    <property type="match status" value="1"/>
</dbReference>
<keyword evidence="11 17" id="KW-0808">Transferase</keyword>
<feature type="domain" description="PEP-utilising enzyme mobile" evidence="22">
    <location>
        <begin position="152"/>
        <end position="224"/>
    </location>
</feature>
<dbReference type="InterPro" id="IPR036637">
    <property type="entry name" value="Phosphohistidine_dom_sf"/>
</dbReference>
<keyword evidence="25" id="KW-0670">Pyruvate</keyword>
<evidence type="ECO:0000256" key="10">
    <source>
        <dbReference type="ARBA" id="ARBA00022597"/>
    </source>
</evidence>
<keyword evidence="9 17" id="KW-0963">Cytoplasm</keyword>
<dbReference type="NCBIfam" id="TIGR01417">
    <property type="entry name" value="PTS_I_fam"/>
    <property type="match status" value="1"/>
</dbReference>
<dbReference type="Pfam" id="PF02896">
    <property type="entry name" value="PEP-utilizers_C"/>
    <property type="match status" value="1"/>
</dbReference>
<evidence type="ECO:0000313" key="25">
    <source>
        <dbReference type="EMBL" id="QPJ65663.1"/>
    </source>
</evidence>
<dbReference type="InterPro" id="IPR008279">
    <property type="entry name" value="PEP-util_enz_mobile_dom"/>
</dbReference>
<evidence type="ECO:0000256" key="11">
    <source>
        <dbReference type="ARBA" id="ARBA00022679"/>
    </source>
</evidence>
<dbReference type="InterPro" id="IPR023151">
    <property type="entry name" value="PEP_util_CS"/>
</dbReference>
<evidence type="ECO:0000256" key="16">
    <source>
        <dbReference type="ARBA" id="ARBA00033235"/>
    </source>
</evidence>
<dbReference type="InterPro" id="IPR024692">
    <property type="entry name" value="PTS_EI"/>
</dbReference>
<gene>
    <name evidence="25" type="primary">ptsP</name>
    <name evidence="25" type="ORF">G3M78_09760</name>
</gene>
<proteinExistence type="inferred from homology"/>
<dbReference type="Gene3D" id="3.50.30.10">
    <property type="entry name" value="Phosphohistidine domain"/>
    <property type="match status" value="1"/>
</dbReference>
<evidence type="ECO:0000256" key="1">
    <source>
        <dbReference type="ARBA" id="ARBA00000683"/>
    </source>
</evidence>
<dbReference type="GO" id="GO:0008965">
    <property type="term" value="F:phosphoenolpyruvate-protein phosphotransferase activity"/>
    <property type="evidence" value="ECO:0007669"/>
    <property type="project" value="UniProtKB-EC"/>
</dbReference>
<dbReference type="GO" id="GO:0016301">
    <property type="term" value="F:kinase activity"/>
    <property type="evidence" value="ECO:0007669"/>
    <property type="project" value="UniProtKB-KW"/>
</dbReference>
<evidence type="ECO:0000256" key="9">
    <source>
        <dbReference type="ARBA" id="ARBA00022490"/>
    </source>
</evidence>
<feature type="binding site" evidence="19">
    <location>
        <position position="331"/>
    </location>
    <ligand>
        <name>phosphoenolpyruvate</name>
        <dbReference type="ChEBI" id="CHEBI:58702"/>
    </ligand>
</feature>
<dbReference type="InterPro" id="IPR008731">
    <property type="entry name" value="PTS_EIN"/>
</dbReference>
<comment type="similarity">
    <text evidence="5 17">Belongs to the PEP-utilizing enzyme family.</text>
</comment>
<keyword evidence="10 17" id="KW-0762">Sugar transport</keyword>
<evidence type="ECO:0000256" key="7">
    <source>
        <dbReference type="ARBA" id="ARBA00016544"/>
    </source>
</evidence>
<dbReference type="PROSITE" id="PS00742">
    <property type="entry name" value="PEP_ENZYMES_2"/>
    <property type="match status" value="1"/>
</dbReference>
<comment type="cofactor">
    <cofactor evidence="2 17 20">
        <name>Mg(2+)</name>
        <dbReference type="ChEBI" id="CHEBI:18420"/>
    </cofactor>
</comment>
<dbReference type="KEGG" id="nva:G3M78_09760"/>
<dbReference type="GO" id="GO:0046872">
    <property type="term" value="F:metal ion binding"/>
    <property type="evidence" value="ECO:0007669"/>
    <property type="project" value="UniProtKB-KW"/>
</dbReference>
<feature type="binding site" evidence="20">
    <location>
        <position position="430"/>
    </location>
    <ligand>
        <name>Mg(2+)</name>
        <dbReference type="ChEBI" id="CHEBI:18420"/>
    </ligand>
</feature>
<dbReference type="EMBL" id="CP048620">
    <property type="protein sequence ID" value="QPJ65663.1"/>
    <property type="molecule type" value="Genomic_DNA"/>
</dbReference>
<evidence type="ECO:0000256" key="8">
    <source>
        <dbReference type="ARBA" id="ARBA00022448"/>
    </source>
</evidence>
<dbReference type="Pfam" id="PF00391">
    <property type="entry name" value="PEP-utilizers"/>
    <property type="match status" value="1"/>
</dbReference>
<dbReference type="InterPro" id="IPR050499">
    <property type="entry name" value="PEP-utilizing_PTS_enzyme"/>
</dbReference>
<dbReference type="Proteomes" id="UP000594464">
    <property type="component" value="Chromosome"/>
</dbReference>
<feature type="binding site" evidence="19">
    <location>
        <position position="295"/>
    </location>
    <ligand>
        <name>phosphoenolpyruvate</name>
        <dbReference type="ChEBI" id="CHEBI:58702"/>
    </ligand>
</feature>
<dbReference type="InterPro" id="IPR000121">
    <property type="entry name" value="PEP_util_C"/>
</dbReference>
<feature type="active site" description="Proton donor" evidence="18">
    <location>
        <position position="501"/>
    </location>
</feature>
<evidence type="ECO:0000256" key="6">
    <source>
        <dbReference type="ARBA" id="ARBA00012232"/>
    </source>
</evidence>
<evidence type="ECO:0000259" key="23">
    <source>
        <dbReference type="Pfam" id="PF02896"/>
    </source>
</evidence>
<accession>A0A7T0C367</accession>
<evidence type="ECO:0000256" key="15">
    <source>
        <dbReference type="ARBA" id="ARBA00022842"/>
    </source>
</evidence>
<feature type="domain" description="Phosphotransferase system enzyme I N-terminal" evidence="24">
    <location>
        <begin position="3"/>
        <end position="123"/>
    </location>
</feature>
<organism evidence="25 26">
    <name type="scientific">Candidatus Nitrohelix vancouverensis</name>
    <dbReference type="NCBI Taxonomy" id="2705534"/>
    <lineage>
        <taxon>Bacteria</taxon>
        <taxon>Pseudomonadati</taxon>
        <taxon>Nitrospinota/Tectimicrobiota group</taxon>
        <taxon>Nitrospinota</taxon>
        <taxon>Nitrospinia</taxon>
        <taxon>Nitrospinales</taxon>
        <taxon>Nitrospinaceae</taxon>
        <taxon>Candidatus Nitrohelix</taxon>
    </lineage>
</organism>
<dbReference type="SUPFAM" id="SSF47831">
    <property type="entry name" value="Enzyme I of the PEP:sugar phosphotransferase system HPr-binding (sub)domain"/>
    <property type="match status" value="1"/>
</dbReference>
<dbReference type="InterPro" id="IPR040442">
    <property type="entry name" value="Pyrv_kinase-like_dom_sf"/>
</dbReference>
<reference evidence="26" key="1">
    <citation type="submission" date="2020-02" db="EMBL/GenBank/DDBJ databases">
        <title>Genomic and physiological characterization of two novel Nitrospinaceae genera.</title>
        <authorList>
            <person name="Mueller A.J."/>
            <person name="Jung M.-Y."/>
            <person name="Strachan C.R."/>
            <person name="Herbold C.W."/>
            <person name="Kirkegaard R.H."/>
            <person name="Daims H."/>
        </authorList>
    </citation>
    <scope>NUCLEOTIDE SEQUENCE [LARGE SCALE GENOMIC DNA]</scope>
</reference>
<evidence type="ECO:0000256" key="18">
    <source>
        <dbReference type="PIRSR" id="PIRSR000732-1"/>
    </source>
</evidence>
<name>A0A7T0C367_9BACT</name>
<evidence type="ECO:0000256" key="2">
    <source>
        <dbReference type="ARBA" id="ARBA00001946"/>
    </source>
</evidence>
<dbReference type="PRINTS" id="PR01736">
    <property type="entry name" value="PHPHTRNFRASE"/>
</dbReference>
<evidence type="ECO:0000256" key="17">
    <source>
        <dbReference type="PIRNR" id="PIRNR000732"/>
    </source>
</evidence>
<evidence type="ECO:0000256" key="19">
    <source>
        <dbReference type="PIRSR" id="PIRSR000732-2"/>
    </source>
</evidence>
<feature type="binding site" evidence="20">
    <location>
        <position position="454"/>
    </location>
    <ligand>
        <name>Mg(2+)</name>
        <dbReference type="ChEBI" id="CHEBI:18420"/>
    </ligand>
</feature>
<evidence type="ECO:0000256" key="13">
    <source>
        <dbReference type="ARBA" id="ARBA00022723"/>
    </source>
</evidence>
<evidence type="ECO:0000256" key="4">
    <source>
        <dbReference type="ARBA" id="ARBA00004496"/>
    </source>
</evidence>
<feature type="binding site" evidence="19">
    <location>
        <position position="464"/>
    </location>
    <ligand>
        <name>phosphoenolpyruvate</name>
        <dbReference type="ChEBI" id="CHEBI:58702"/>
    </ligand>
</feature>
<dbReference type="GO" id="GO:0009401">
    <property type="term" value="P:phosphoenolpyruvate-dependent sugar phosphotransferase system"/>
    <property type="evidence" value="ECO:0007669"/>
    <property type="project" value="UniProtKB-KW"/>
</dbReference>
<evidence type="ECO:0000256" key="14">
    <source>
        <dbReference type="ARBA" id="ARBA00022777"/>
    </source>
</evidence>
<feature type="binding site" evidence="19">
    <location>
        <begin position="453"/>
        <end position="454"/>
    </location>
    <ligand>
        <name>phosphoenolpyruvate</name>
        <dbReference type="ChEBI" id="CHEBI:58702"/>
    </ligand>
</feature>
<feature type="active site" description="Tele-phosphohistidine intermediate" evidence="18">
    <location>
        <position position="188"/>
    </location>
</feature>
<dbReference type="AlphaFoldDB" id="A0A7T0C367"/>
<evidence type="ECO:0000256" key="21">
    <source>
        <dbReference type="SAM" id="Coils"/>
    </source>
</evidence>
<dbReference type="PIRSF" id="PIRSF000732">
    <property type="entry name" value="PTS_enzyme_I"/>
    <property type="match status" value="1"/>
</dbReference>
<dbReference type="Gene3D" id="3.20.20.60">
    <property type="entry name" value="Phosphoenolpyruvate-binding domains"/>
    <property type="match status" value="1"/>
</dbReference>
<evidence type="ECO:0000256" key="3">
    <source>
        <dbReference type="ARBA" id="ARBA00002728"/>
    </source>
</evidence>
<dbReference type="EC" id="2.7.3.9" evidence="6 17"/>
<evidence type="ECO:0000256" key="20">
    <source>
        <dbReference type="PIRSR" id="PIRSR000732-3"/>
    </source>
</evidence>
<keyword evidence="8 17" id="KW-0813">Transport</keyword>
<dbReference type="PANTHER" id="PTHR46244">
    <property type="entry name" value="PHOSPHOENOLPYRUVATE-PROTEIN PHOSPHOTRANSFERASE"/>
    <property type="match status" value="1"/>
</dbReference>
<evidence type="ECO:0000313" key="26">
    <source>
        <dbReference type="Proteomes" id="UP000594464"/>
    </source>
</evidence>
<comment type="function">
    <text evidence="3 17">General (non sugar-specific) component of the phosphoenolpyruvate-dependent sugar phosphotransferase system (sugar PTS). This major carbohydrate active-transport system catalyzes the phosphorylation of incoming sugar substrates concomitantly with their translocation across the cell membrane. Enzyme I transfers the phosphoryl group from phosphoenolpyruvate (PEP) to the phosphoryl carrier protein (HPr).</text>
</comment>
<keyword evidence="21" id="KW-0175">Coiled coil</keyword>
<dbReference type="SUPFAM" id="SSF51621">
    <property type="entry name" value="Phosphoenolpyruvate/pyruvate domain"/>
    <property type="match status" value="1"/>
</dbReference>
<evidence type="ECO:0000256" key="12">
    <source>
        <dbReference type="ARBA" id="ARBA00022683"/>
    </source>
</evidence>
<evidence type="ECO:0000256" key="5">
    <source>
        <dbReference type="ARBA" id="ARBA00007837"/>
    </source>
</evidence>
<dbReference type="InterPro" id="IPR006318">
    <property type="entry name" value="PTS_EI-like"/>
</dbReference>
<dbReference type="SUPFAM" id="SSF52009">
    <property type="entry name" value="Phosphohistidine domain"/>
    <property type="match status" value="1"/>
</dbReference>
<dbReference type="GO" id="GO:0005737">
    <property type="term" value="C:cytoplasm"/>
    <property type="evidence" value="ECO:0007669"/>
    <property type="project" value="UniProtKB-SubCell"/>
</dbReference>
<evidence type="ECO:0000259" key="24">
    <source>
        <dbReference type="Pfam" id="PF05524"/>
    </source>
</evidence>
<protein>
    <recommendedName>
        <fullName evidence="7 17">Phosphoenolpyruvate-protein phosphotransferase</fullName>
        <ecNumber evidence="6 17">2.7.3.9</ecNumber>
    </recommendedName>
    <alternativeName>
        <fullName evidence="16 17">Phosphotransferase system, enzyme I</fullName>
    </alternativeName>
</protein>
<feature type="domain" description="PEP-utilising enzyme C-terminal" evidence="23">
    <location>
        <begin position="257"/>
        <end position="540"/>
    </location>
</feature>
<keyword evidence="15 17" id="KW-0460">Magnesium</keyword>
<evidence type="ECO:0000259" key="22">
    <source>
        <dbReference type="Pfam" id="PF00391"/>
    </source>
</evidence>
<keyword evidence="13 17" id="KW-0479">Metal-binding</keyword>
<keyword evidence="14 17" id="KW-0418">Kinase</keyword>
<sequence length="590" mass="65883">MYKGIAASKGIAIGKAHLLNQSKFCIVKYKISADEVDAEIQRLRQAIDASKHEMQAVKQRARKVADKYAVILDTYLLLLDDDILVNETVEKISEDLMNAEWALSQTHEKFTTLFNNINDEYLKGKQDDLDLVVHGIMRNLIGHHQESLADIQEPIILIAHSLSASDTLLVPRSLILGLATEVGGKTSHLAIFSSAMGIPAVVGVKDLTVNINSGDPVIIDGIDGHVLINPSEKILDVYRTKSVNYQKYQTKLLENIHETAETKDGYKVNLRANIESAHEINSLKKFGAEGVGLYRTEFLYLGVERLPTEEELYLNFKKVARGVEPYPVIVRTLDLGTDKPLHNIYVAEENNPALGLRGIRLSLVNQELFLSQLRAILRASLYGDIKILYPMIASVSEIRQANQILEAAKNELREKQIPFNEDIEVGVMIETPAAAVCIDQIIEETDFISIGTNDLIQYLLAVDRINENVAHLYQPFHPAVLRTLKKVILAAQNAGKKVSICGELGGDPIATLLLIGLGKVDELSMEPHSIPKVKKILRKISHIEAQALAQKAMSMDSTQEINHFIIDEMKRKFPDDFEHNLDYLTEQPLK</sequence>
<dbReference type="InterPro" id="IPR015813">
    <property type="entry name" value="Pyrv/PenolPyrv_kinase-like_dom"/>
</dbReference>
<keyword evidence="12 17" id="KW-0598">Phosphotransferase system</keyword>
<comment type="subcellular location">
    <subcellularLocation>
        <location evidence="4 17">Cytoplasm</location>
    </subcellularLocation>
</comment>
<dbReference type="PANTHER" id="PTHR46244:SF3">
    <property type="entry name" value="PHOSPHOENOLPYRUVATE-PROTEIN PHOSPHOTRANSFERASE"/>
    <property type="match status" value="1"/>
</dbReference>